<evidence type="ECO:0000313" key="4">
    <source>
        <dbReference type="Proteomes" id="UP001474120"/>
    </source>
</evidence>
<comment type="caution">
    <text evidence="3">The sequence shown here is derived from an EMBL/GenBank/DDBJ whole genome shotgun (WGS) entry which is preliminary data.</text>
</comment>
<comment type="similarity">
    <text evidence="1">Belongs to the NAD(P)-dependent epimerase/dehydratase family.</text>
</comment>
<proteinExistence type="inferred from homology"/>
<dbReference type="PANTHER" id="PTHR42687">
    <property type="entry name" value="L-THREONINE 3-DEHYDROGENASE"/>
    <property type="match status" value="1"/>
</dbReference>
<dbReference type="PANTHER" id="PTHR42687:SF1">
    <property type="entry name" value="L-THREONINE 3-DEHYDROGENASE, MITOCHONDRIAL"/>
    <property type="match status" value="1"/>
</dbReference>
<dbReference type="Pfam" id="PF01370">
    <property type="entry name" value="Epimerase"/>
    <property type="match status" value="1"/>
</dbReference>
<accession>A0ABU9L2C4</accession>
<dbReference type="InterPro" id="IPR001509">
    <property type="entry name" value="Epimerase_deHydtase"/>
</dbReference>
<keyword evidence="4" id="KW-1185">Reference proteome</keyword>
<dbReference type="Gene3D" id="3.40.50.720">
    <property type="entry name" value="NAD(P)-binding Rossmann-like Domain"/>
    <property type="match status" value="1"/>
</dbReference>
<dbReference type="Proteomes" id="UP001474120">
    <property type="component" value="Unassembled WGS sequence"/>
</dbReference>
<dbReference type="RefSeq" id="WP_342159615.1">
    <property type="nucleotide sequence ID" value="NZ_JBCDNA010000001.1"/>
</dbReference>
<reference evidence="3 4" key="1">
    <citation type="submission" date="2024-04" db="EMBL/GenBank/DDBJ databases">
        <title>whole genome sequencing of Lutimonas vermicola strain IMCC1616.</title>
        <authorList>
            <person name="Bae S.S."/>
        </authorList>
    </citation>
    <scope>NUCLEOTIDE SEQUENCE [LARGE SCALE GENOMIC DNA]</scope>
    <source>
        <strain evidence="3 4">IMCC1616</strain>
    </source>
</reference>
<dbReference type="SUPFAM" id="SSF51735">
    <property type="entry name" value="NAD(P)-binding Rossmann-fold domains"/>
    <property type="match status" value="1"/>
</dbReference>
<evidence type="ECO:0000313" key="3">
    <source>
        <dbReference type="EMBL" id="MEL4455727.1"/>
    </source>
</evidence>
<gene>
    <name evidence="3" type="ORF">AABB81_07450</name>
</gene>
<dbReference type="EMBL" id="JBCDNA010000001">
    <property type="protein sequence ID" value="MEL4455727.1"/>
    <property type="molecule type" value="Genomic_DNA"/>
</dbReference>
<evidence type="ECO:0000259" key="2">
    <source>
        <dbReference type="Pfam" id="PF01370"/>
    </source>
</evidence>
<protein>
    <submittedName>
        <fullName evidence="3">NAD-dependent epimerase/dehydratase family protein</fullName>
    </submittedName>
</protein>
<dbReference type="InterPro" id="IPR051225">
    <property type="entry name" value="NAD(P)_epim/dehydratase"/>
</dbReference>
<sequence>MGSKILIIGSSGQIGTELVLKLREIYGNENVIASDIRKGNYEVMESGPFEFLDVTNKKDIEEVLIKHQIKEVYLMVAILSVIAEQNPQMAWDLNMSSLFNVLELARKGIIDKVFWPSSIAVFGPETPKKMTPQDTIIKPSTVYGISKLAGENWCAYYSRKYGIDVRSLRYPGLISYKTTPGGGTTDYAVEIFYEAIRRKSYTCFLKEDTVLPMMYMDDAINATINLMQSPRMDDYISYNIGAFSFSPKQLAEAIQKQIPEFTIAYNPDSRQEIAESWPESVDDSQAGKDWGWEAKTDLDKMVVLMLQGLHYTIS</sequence>
<dbReference type="InterPro" id="IPR036291">
    <property type="entry name" value="NAD(P)-bd_dom_sf"/>
</dbReference>
<evidence type="ECO:0000256" key="1">
    <source>
        <dbReference type="ARBA" id="ARBA00007637"/>
    </source>
</evidence>
<name>A0ABU9L2C4_9FLAO</name>
<organism evidence="3 4">
    <name type="scientific">Lutimonas vermicola</name>
    <dbReference type="NCBI Taxonomy" id="414288"/>
    <lineage>
        <taxon>Bacteria</taxon>
        <taxon>Pseudomonadati</taxon>
        <taxon>Bacteroidota</taxon>
        <taxon>Flavobacteriia</taxon>
        <taxon>Flavobacteriales</taxon>
        <taxon>Flavobacteriaceae</taxon>
        <taxon>Lutimonas</taxon>
    </lineage>
</organism>
<feature type="domain" description="NAD-dependent epimerase/dehydratase" evidence="2">
    <location>
        <begin position="5"/>
        <end position="241"/>
    </location>
</feature>